<accession>A0A8S5PKU6</accession>
<keyword evidence="1" id="KW-0808">Transferase</keyword>
<evidence type="ECO:0000313" key="1">
    <source>
        <dbReference type="EMBL" id="DAE07107.1"/>
    </source>
</evidence>
<sequence length="116" mass="12946">MEDDARPHGLEAIPIEINKAISALNTQEGGSHYKKLAIEPVEFIYANDIPFMEGNCIKYLCRHKNKNGAEDIKKVIHYCQLILELEYGEEGDSCQDKHEGCACAKGQCSCKTSIEV</sequence>
<protein>
    <submittedName>
        <fullName evidence="1">Nucelotide kinase</fullName>
    </submittedName>
</protein>
<keyword evidence="1" id="KW-0418">Kinase</keyword>
<reference evidence="1" key="1">
    <citation type="journal article" date="2021" name="Proc. Natl. Acad. Sci. U.S.A.">
        <title>A Catalog of Tens of Thousands of Viruses from Human Metagenomes Reveals Hidden Associations with Chronic Diseases.</title>
        <authorList>
            <person name="Tisza M.J."/>
            <person name="Buck C.B."/>
        </authorList>
    </citation>
    <scope>NUCLEOTIDE SEQUENCE</scope>
    <source>
        <strain evidence="1">CtsK93</strain>
    </source>
</reference>
<proteinExistence type="predicted"/>
<organism evidence="1">
    <name type="scientific">Myoviridae sp. ctsK93</name>
    <dbReference type="NCBI Taxonomy" id="2825190"/>
    <lineage>
        <taxon>Viruses</taxon>
        <taxon>Duplodnaviria</taxon>
        <taxon>Heunggongvirae</taxon>
        <taxon>Uroviricota</taxon>
        <taxon>Caudoviricetes</taxon>
    </lineage>
</organism>
<name>A0A8S5PKU6_9CAUD</name>
<dbReference type="InterPro" id="IPR021739">
    <property type="entry name" value="SaV-like"/>
</dbReference>
<dbReference type="EMBL" id="BK015446">
    <property type="protein sequence ID" value="DAE07107.1"/>
    <property type="molecule type" value="Genomic_DNA"/>
</dbReference>
<dbReference type="GO" id="GO:0016301">
    <property type="term" value="F:kinase activity"/>
    <property type="evidence" value="ECO:0007669"/>
    <property type="project" value="UniProtKB-KW"/>
</dbReference>
<dbReference type="Pfam" id="PF11753">
    <property type="entry name" value="DUF3310"/>
    <property type="match status" value="1"/>
</dbReference>